<reference evidence="2" key="1">
    <citation type="submission" date="2017-09" db="EMBL/GenBank/DDBJ databases">
        <title>Depth-based differentiation of microbial function through sediment-hosted aquifers and enrichment of novel symbionts in the deep terrestrial subsurface.</title>
        <authorList>
            <person name="Probst A.J."/>
            <person name="Ladd B."/>
            <person name="Jarett J.K."/>
            <person name="Geller-Mcgrath D.E."/>
            <person name="Sieber C.M.K."/>
            <person name="Emerson J.B."/>
            <person name="Anantharaman K."/>
            <person name="Thomas B.C."/>
            <person name="Malmstrom R."/>
            <person name="Stieglmeier M."/>
            <person name="Klingl A."/>
            <person name="Woyke T."/>
            <person name="Ryan C.M."/>
            <person name="Banfield J.F."/>
        </authorList>
    </citation>
    <scope>NUCLEOTIDE SEQUENCE [LARGE SCALE GENOMIC DNA]</scope>
</reference>
<comment type="caution">
    <text evidence="1">The sequence shown here is derived from an EMBL/GenBank/DDBJ whole genome shotgun (WGS) entry which is preliminary data.</text>
</comment>
<sequence>MFNIGDYLKKFSTIGAEAIILNNTIKKIISDKTGTPEDLILISIKGSVVYITTDRSTKNLIFISKLEIIETLSKNNLRKKITDIR</sequence>
<evidence type="ECO:0000313" key="2">
    <source>
        <dbReference type="Proteomes" id="UP000228700"/>
    </source>
</evidence>
<evidence type="ECO:0000313" key="1">
    <source>
        <dbReference type="EMBL" id="PJE74541.1"/>
    </source>
</evidence>
<dbReference type="AlphaFoldDB" id="A0A2M8LDB9"/>
<dbReference type="EMBL" id="PFEQ01000001">
    <property type="protein sequence ID" value="PJE74541.1"/>
    <property type="molecule type" value="Genomic_DNA"/>
</dbReference>
<organism evidence="1 2">
    <name type="scientific">Candidatus Taylorbacteria bacterium CG10_big_fil_rev_8_21_14_0_10_41_48</name>
    <dbReference type="NCBI Taxonomy" id="1975024"/>
    <lineage>
        <taxon>Bacteria</taxon>
        <taxon>Candidatus Tayloriibacteriota</taxon>
    </lineage>
</organism>
<name>A0A2M8LDB9_9BACT</name>
<proteinExistence type="predicted"/>
<accession>A0A2M8LDB9</accession>
<protein>
    <submittedName>
        <fullName evidence="1">Uncharacterized protein</fullName>
    </submittedName>
</protein>
<gene>
    <name evidence="1" type="ORF">COV01_00710</name>
</gene>
<dbReference type="Proteomes" id="UP000228700">
    <property type="component" value="Unassembled WGS sequence"/>
</dbReference>